<feature type="region of interest" description="Disordered" evidence="1">
    <location>
        <begin position="258"/>
        <end position="392"/>
    </location>
</feature>
<evidence type="ECO:0000313" key="2">
    <source>
        <dbReference type="Proteomes" id="UP000887578"/>
    </source>
</evidence>
<reference evidence="3" key="1">
    <citation type="submission" date="2022-11" db="UniProtKB">
        <authorList>
            <consortium name="WormBaseParasite"/>
        </authorList>
    </citation>
    <scope>IDENTIFICATION</scope>
</reference>
<keyword evidence="2" id="KW-1185">Reference proteome</keyword>
<feature type="compositionally biased region" description="Low complexity" evidence="1">
    <location>
        <begin position="309"/>
        <end position="325"/>
    </location>
</feature>
<dbReference type="Proteomes" id="UP000887578">
    <property type="component" value="Unplaced"/>
</dbReference>
<accession>A0A914QXS6</accession>
<proteinExistence type="predicted"/>
<dbReference type="AlphaFoldDB" id="A0A914QXS6"/>
<name>A0A914QXS6_9BILA</name>
<feature type="compositionally biased region" description="Basic and acidic residues" evidence="1">
    <location>
        <begin position="354"/>
        <end position="363"/>
    </location>
</feature>
<sequence>MNFKASRKLLKPIRHFPKRQLSSSPQTSAVELQQNGLSTSEQNKIKVHVKLFVFDDKEFSNVSELIQLEKQISVQDFIPIIFEKFQVSSDDYCIKSILVLNTNTNEFDTVTDKYILQPFNKFTVYLAKMRPQPKTKVTVNQIRKEQQNTWIGSSQITNIKELSKLLSDKMELEDGKINIKKFDDDFRENISVKDDEKFDPTKIYNIQITKTVKFNVVVEPDLTSLNEQPSELNVENKSTNVEKVSEIIAVSSKFEPPPSIDISGYRSTASEQPWPAPVSVTRPPPIQRPQPRPASPPRRAQPVPPPPQQQQQQQQPQRQLRPIQQVTHRQPPPVLIQPQVKYSNSRLPSPFFSEFKRPIRADRFSYPTTPERRPPPPPPPPTYFDRPRDFQR</sequence>
<dbReference type="WBParaSite" id="PDA_v2.g3877.t1">
    <property type="protein sequence ID" value="PDA_v2.g3877.t1"/>
    <property type="gene ID" value="PDA_v2.g3877"/>
</dbReference>
<organism evidence="2 3">
    <name type="scientific">Panagrolaimus davidi</name>
    <dbReference type="NCBI Taxonomy" id="227884"/>
    <lineage>
        <taxon>Eukaryota</taxon>
        <taxon>Metazoa</taxon>
        <taxon>Ecdysozoa</taxon>
        <taxon>Nematoda</taxon>
        <taxon>Chromadorea</taxon>
        <taxon>Rhabditida</taxon>
        <taxon>Tylenchina</taxon>
        <taxon>Panagrolaimomorpha</taxon>
        <taxon>Panagrolaimoidea</taxon>
        <taxon>Panagrolaimidae</taxon>
        <taxon>Panagrolaimus</taxon>
    </lineage>
</organism>
<evidence type="ECO:0000313" key="3">
    <source>
        <dbReference type="WBParaSite" id="PDA_v2.g3877.t1"/>
    </source>
</evidence>
<protein>
    <submittedName>
        <fullName evidence="3">Uncharacterized protein</fullName>
    </submittedName>
</protein>
<evidence type="ECO:0000256" key="1">
    <source>
        <dbReference type="SAM" id="MobiDB-lite"/>
    </source>
</evidence>
<feature type="compositionally biased region" description="Pro residues" evidence="1">
    <location>
        <begin position="282"/>
        <end position="296"/>
    </location>
</feature>